<gene>
    <name evidence="2" type="ORF">J1786_22725</name>
</gene>
<evidence type="ECO:0000313" key="3">
    <source>
        <dbReference type="Proteomes" id="UP000699865"/>
    </source>
</evidence>
<proteinExistence type="predicted"/>
<dbReference type="Proteomes" id="UP000699865">
    <property type="component" value="Unassembled WGS sequence"/>
</dbReference>
<organism evidence="2 3">
    <name type="scientific">Rahnella perminowiae</name>
    <dbReference type="NCBI Taxonomy" id="2816244"/>
    <lineage>
        <taxon>Bacteria</taxon>
        <taxon>Pseudomonadati</taxon>
        <taxon>Pseudomonadota</taxon>
        <taxon>Gammaproteobacteria</taxon>
        <taxon>Enterobacterales</taxon>
        <taxon>Yersiniaceae</taxon>
        <taxon>Rahnella</taxon>
    </lineage>
</organism>
<reference evidence="2 3" key="1">
    <citation type="submission" date="2021-03" db="EMBL/GenBank/DDBJ databases">
        <title>Five novel Rahnella species.</title>
        <authorList>
            <person name="Brady C."/>
            <person name="Asselin J."/>
            <person name="Beer S."/>
            <person name="Bruberg M.B."/>
            <person name="Crampton B."/>
            <person name="Venter S."/>
            <person name="Arnold D."/>
            <person name="Denman S."/>
        </authorList>
    </citation>
    <scope>NUCLEOTIDE SEQUENCE [LARGE SCALE GENOMIC DNA]</scope>
    <source>
        <strain evidence="2 3">L72c</strain>
    </source>
</reference>
<accession>A0ABS6L817</accession>
<dbReference type="RefSeq" id="WP_217139293.1">
    <property type="nucleotide sequence ID" value="NZ_JAFMOU010000072.1"/>
</dbReference>
<dbReference type="EMBL" id="JAFMOU010000072">
    <property type="protein sequence ID" value="MBU9837615.1"/>
    <property type="molecule type" value="Genomic_DNA"/>
</dbReference>
<feature type="region of interest" description="Disordered" evidence="1">
    <location>
        <begin position="1"/>
        <end position="22"/>
    </location>
</feature>
<protein>
    <submittedName>
        <fullName evidence="2">Uncharacterized protein</fullName>
    </submittedName>
</protein>
<comment type="caution">
    <text evidence="2">The sequence shown here is derived from an EMBL/GenBank/DDBJ whole genome shotgun (WGS) entry which is preliminary data.</text>
</comment>
<evidence type="ECO:0000313" key="2">
    <source>
        <dbReference type="EMBL" id="MBU9837615.1"/>
    </source>
</evidence>
<keyword evidence="3" id="KW-1185">Reference proteome</keyword>
<sequence length="88" mass="10533">MKEFWEKMSPDGERSHLSYPKKVQQRQQVKRKHSLSVGSWFYIQYYSEGKIRAGKNREVFHTIFPQTVHPYSAHGPMRSHFSQVARHE</sequence>
<evidence type="ECO:0000256" key="1">
    <source>
        <dbReference type="SAM" id="MobiDB-lite"/>
    </source>
</evidence>
<feature type="compositionally biased region" description="Basic and acidic residues" evidence="1">
    <location>
        <begin position="1"/>
        <end position="16"/>
    </location>
</feature>
<name>A0ABS6L817_9GAMM</name>